<dbReference type="Pfam" id="PF08885">
    <property type="entry name" value="GSCFA"/>
    <property type="match status" value="1"/>
</dbReference>
<dbReference type="InterPro" id="IPR014982">
    <property type="entry name" value="GSCFA"/>
</dbReference>
<keyword evidence="3" id="KW-1185">Reference proteome</keyword>
<protein>
    <recommendedName>
        <fullName evidence="1">GSCFA domain-containing protein</fullName>
    </recommendedName>
</protein>
<name>A0A843YMV0_9BURK</name>
<organism evidence="2 3">
    <name type="scientific">Glaciimonas soli</name>
    <dbReference type="NCBI Taxonomy" id="2590999"/>
    <lineage>
        <taxon>Bacteria</taxon>
        <taxon>Pseudomonadati</taxon>
        <taxon>Pseudomonadota</taxon>
        <taxon>Betaproteobacteria</taxon>
        <taxon>Burkholderiales</taxon>
        <taxon>Oxalobacteraceae</taxon>
        <taxon>Glaciimonas</taxon>
    </lineage>
</organism>
<gene>
    <name evidence="2" type="ORF">GEV47_08880</name>
</gene>
<proteinExistence type="predicted"/>
<feature type="domain" description="GSCFA" evidence="1">
    <location>
        <begin position="42"/>
        <end position="311"/>
    </location>
</feature>
<dbReference type="AlphaFoldDB" id="A0A843YMV0"/>
<evidence type="ECO:0000313" key="2">
    <source>
        <dbReference type="EMBL" id="MQR00795.1"/>
    </source>
</evidence>
<evidence type="ECO:0000313" key="3">
    <source>
        <dbReference type="Proteomes" id="UP000451565"/>
    </source>
</evidence>
<dbReference type="Proteomes" id="UP000451565">
    <property type="component" value="Unassembled WGS sequence"/>
</dbReference>
<comment type="caution">
    <text evidence="2">The sequence shown here is derived from an EMBL/GenBank/DDBJ whole genome shotgun (WGS) entry which is preliminary data.</text>
</comment>
<dbReference type="EMBL" id="WINI01000004">
    <property type="protein sequence ID" value="MQR00795.1"/>
    <property type="molecule type" value="Genomic_DNA"/>
</dbReference>
<accession>A0A843YMV0</accession>
<evidence type="ECO:0000259" key="1">
    <source>
        <dbReference type="Pfam" id="PF08885"/>
    </source>
</evidence>
<reference evidence="2 3" key="1">
    <citation type="submission" date="2019-10" db="EMBL/GenBank/DDBJ databases">
        <title>Glaciimonas soli sp. nov., a psychrophilic bacterium isolated from the forest soil of a high elevation mountain in Taiwan.</title>
        <authorList>
            <person name="Wang L.-T."/>
            <person name="Shieh W.Y."/>
        </authorList>
    </citation>
    <scope>NUCLEOTIDE SEQUENCE [LARGE SCALE GENOMIC DNA]</scope>
    <source>
        <strain evidence="2 3">GS1</strain>
    </source>
</reference>
<sequence length="354" mass="40465">MGRNPYQGLPDHQFWRRAIERLPMQDVDPVVRSSMILNREHKVATAGSCFAQHISRTLQKNGFNYYISESGDALSSEEAQRRNFGVFSARYGNLYTARQLVQLFDRAYGIFVPTERYWIRGDGRFADPFRPQIEPDGFASVEELERSREEHFSSVRKMFENLDVLVFTLGLTETWRCRSDGAVYPLAPGVVAGELNPDTHEFVNFGVADVVADMNAFVERLLRVNPHARMLVTVSPVPLIATYEDRHVLVSTTYSKAVLRAAAEEVSQRNPMCEYFPSYEIVTGHYTKGEYFETDLRSVKPEGVDHVMRLFMSHYSSERTTHEKAVSALDEELMRESALLNEVVCDEEAIDTDH</sequence>